<feature type="domain" description="Flagellar basal body rod protein N-terminal" evidence="8">
    <location>
        <begin position="8"/>
        <end position="37"/>
    </location>
</feature>
<accession>A0A1W1III3</accession>
<dbReference type="NCBIfam" id="TIGR02492">
    <property type="entry name" value="flgK_ends"/>
    <property type="match status" value="1"/>
</dbReference>
<dbReference type="PANTHER" id="PTHR30033">
    <property type="entry name" value="FLAGELLAR HOOK-ASSOCIATED PROTEIN 1"/>
    <property type="match status" value="1"/>
</dbReference>
<protein>
    <recommendedName>
        <fullName evidence="4 7">Flagellar hook-associated protein 1</fullName>
        <shortName evidence="7">HAP1</shortName>
    </recommendedName>
</protein>
<keyword evidence="5 7" id="KW-0964">Secreted</keyword>
<dbReference type="InterPro" id="IPR001444">
    <property type="entry name" value="Flag_bb_rod_N"/>
</dbReference>
<proteinExistence type="inferred from homology"/>
<dbReference type="InterPro" id="IPR053927">
    <property type="entry name" value="FlgK_helical"/>
</dbReference>
<evidence type="ECO:0000256" key="7">
    <source>
        <dbReference type="RuleBase" id="RU362065"/>
    </source>
</evidence>
<dbReference type="AlphaFoldDB" id="A0A1W1III3"/>
<evidence type="ECO:0000259" key="8">
    <source>
        <dbReference type="Pfam" id="PF00460"/>
    </source>
</evidence>
<keyword evidence="11" id="KW-0969">Cilium</keyword>
<evidence type="ECO:0000256" key="2">
    <source>
        <dbReference type="ARBA" id="ARBA00004613"/>
    </source>
</evidence>
<keyword evidence="11" id="KW-0966">Cell projection</keyword>
<comment type="similarity">
    <text evidence="3 7">Belongs to the flagella basal body rod proteins family.</text>
</comment>
<sequence>MAGLFGILNAGTNGMSAAQAAMQTTSSNISNANTEGYSRQRVNLVASNPYTLEGVGQLGTGVRMESVTRIVDDYLVKQTFTENASLEKYTQKADVLGQLEAVFNEPSETGLNNKMTEFYESWKYLSDNPELTTSKTMVSQQAQTLTDTVSHMGAQLDSLQEGTVQAISKKVLDFNTKVEQLESINKQIFSVTTKGEIPNTLLDQRDQLVGELSGITSVEVKTDAYQRTFISIEGEEILGANKRQVLSVAIGETSGDGSLISTNGSTSKTVESSESFPAGTLLLKQTAEDGATRFTELSSKSGHISGSQEALVEIDRGILELNQLVSTVAEAVNVIHSDNGTGIPFFDLGDDPDNVISNLKVNPAITEDPSKIVSGKSLTGQIAGDGSRARAISDIQSAALNYSSEEALAFDADTLKITAQTNGTTTADAYNDIITRVGISKQQADFMMENQNEVVSFLEQRKSSISGVSINEEVVNIMKFQSAFQANAKVLAVTSEMLDTLINRTGV</sequence>
<keyword evidence="6 7" id="KW-0975">Bacterial flagellum</keyword>
<gene>
    <name evidence="7" type="primary">flgK</name>
    <name evidence="11" type="ORF">TPAS_2544</name>
</gene>
<dbReference type="GO" id="GO:0005576">
    <property type="term" value="C:extracellular region"/>
    <property type="evidence" value="ECO:0007669"/>
    <property type="project" value="UniProtKB-SubCell"/>
</dbReference>
<dbReference type="PRINTS" id="PR01005">
    <property type="entry name" value="FLGHOOKAP1"/>
</dbReference>
<dbReference type="OrthoDB" id="9802553at2"/>
<dbReference type="PANTHER" id="PTHR30033:SF1">
    <property type="entry name" value="FLAGELLAR HOOK-ASSOCIATED PROTEIN 1"/>
    <property type="match status" value="1"/>
</dbReference>
<evidence type="ECO:0000259" key="10">
    <source>
        <dbReference type="Pfam" id="PF22638"/>
    </source>
</evidence>
<dbReference type="Pfam" id="PF06429">
    <property type="entry name" value="Flg_bbr_C"/>
    <property type="match status" value="1"/>
</dbReference>
<keyword evidence="11" id="KW-0282">Flagellum</keyword>
<dbReference type="Pfam" id="PF22638">
    <property type="entry name" value="FlgK_D1"/>
    <property type="match status" value="1"/>
</dbReference>
<evidence type="ECO:0000313" key="11">
    <source>
        <dbReference type="EMBL" id="SLM52836.1"/>
    </source>
</evidence>
<organism evidence="11 12">
    <name type="scientific">Trichococcus pasteurii</name>
    <dbReference type="NCBI Taxonomy" id="43064"/>
    <lineage>
        <taxon>Bacteria</taxon>
        <taxon>Bacillati</taxon>
        <taxon>Bacillota</taxon>
        <taxon>Bacilli</taxon>
        <taxon>Lactobacillales</taxon>
        <taxon>Carnobacteriaceae</taxon>
        <taxon>Trichococcus</taxon>
    </lineage>
</organism>
<evidence type="ECO:0000256" key="1">
    <source>
        <dbReference type="ARBA" id="ARBA00004365"/>
    </source>
</evidence>
<keyword evidence="12" id="KW-1185">Reference proteome</keyword>
<dbReference type="RefSeq" id="WP_086943578.1">
    <property type="nucleotide sequence ID" value="NZ_FONM01000010.1"/>
</dbReference>
<dbReference type="Pfam" id="PF00460">
    <property type="entry name" value="Flg_bb_rod"/>
    <property type="match status" value="1"/>
</dbReference>
<dbReference type="STRING" id="43064.SAMN04488086_11095"/>
<feature type="domain" description="Flagellar hook-associated protein FlgK helical" evidence="10">
    <location>
        <begin position="96"/>
        <end position="338"/>
    </location>
</feature>
<evidence type="ECO:0000256" key="5">
    <source>
        <dbReference type="ARBA" id="ARBA00022525"/>
    </source>
</evidence>
<reference evidence="12" key="1">
    <citation type="submission" date="2016-04" db="EMBL/GenBank/DDBJ databases">
        <authorList>
            <person name="Strepis N."/>
        </authorList>
    </citation>
    <scope>NUCLEOTIDE SEQUENCE [LARGE SCALE GENOMIC DNA]</scope>
</reference>
<dbReference type="InterPro" id="IPR010930">
    <property type="entry name" value="Flg_bb/hook_C_dom"/>
</dbReference>
<dbReference type="PROSITE" id="PS00588">
    <property type="entry name" value="FLAGELLA_BB_ROD"/>
    <property type="match status" value="1"/>
</dbReference>
<dbReference type="Proteomes" id="UP000195985">
    <property type="component" value="Unassembled WGS sequence"/>
</dbReference>
<dbReference type="GO" id="GO:0005198">
    <property type="term" value="F:structural molecule activity"/>
    <property type="evidence" value="ECO:0007669"/>
    <property type="project" value="UniProtKB-UniRule"/>
</dbReference>
<comment type="subcellular location">
    <subcellularLocation>
        <location evidence="1 7">Bacterial flagellum</location>
    </subcellularLocation>
    <subcellularLocation>
        <location evidence="2 7">Secreted</location>
    </subcellularLocation>
</comment>
<dbReference type="GO" id="GO:0009424">
    <property type="term" value="C:bacterial-type flagellum hook"/>
    <property type="evidence" value="ECO:0007669"/>
    <property type="project" value="UniProtKB-UniRule"/>
</dbReference>
<dbReference type="InterPro" id="IPR019776">
    <property type="entry name" value="Flagellar_basal_body_rod_CS"/>
</dbReference>
<dbReference type="EMBL" id="FWEY01000009">
    <property type="protein sequence ID" value="SLM52836.1"/>
    <property type="molecule type" value="Genomic_DNA"/>
</dbReference>
<evidence type="ECO:0000256" key="4">
    <source>
        <dbReference type="ARBA" id="ARBA00016244"/>
    </source>
</evidence>
<dbReference type="SUPFAM" id="SSF64518">
    <property type="entry name" value="Phase 1 flagellin"/>
    <property type="match status" value="1"/>
</dbReference>
<evidence type="ECO:0000313" key="12">
    <source>
        <dbReference type="Proteomes" id="UP000195985"/>
    </source>
</evidence>
<dbReference type="GO" id="GO:0044780">
    <property type="term" value="P:bacterial-type flagellum assembly"/>
    <property type="evidence" value="ECO:0007669"/>
    <property type="project" value="InterPro"/>
</dbReference>
<evidence type="ECO:0000256" key="6">
    <source>
        <dbReference type="ARBA" id="ARBA00023143"/>
    </source>
</evidence>
<feature type="domain" description="Flagellar basal-body/hook protein C-terminal" evidence="9">
    <location>
        <begin position="464"/>
        <end position="503"/>
    </location>
</feature>
<dbReference type="InterPro" id="IPR002371">
    <property type="entry name" value="FlgK"/>
</dbReference>
<evidence type="ECO:0000259" key="9">
    <source>
        <dbReference type="Pfam" id="PF06429"/>
    </source>
</evidence>
<evidence type="ECO:0000256" key="3">
    <source>
        <dbReference type="ARBA" id="ARBA00009677"/>
    </source>
</evidence>
<name>A0A1W1III3_9LACT</name>